<protein>
    <submittedName>
        <fullName evidence="3">Uncharacterized protein</fullName>
    </submittedName>
</protein>
<evidence type="ECO:0000313" key="4">
    <source>
        <dbReference type="Proteomes" id="UP001342314"/>
    </source>
</evidence>
<dbReference type="AlphaFoldDB" id="A0AAV5GEF3"/>
<organism evidence="3 4">
    <name type="scientific">Rhodotorula paludigena</name>
    <dbReference type="NCBI Taxonomy" id="86838"/>
    <lineage>
        <taxon>Eukaryota</taxon>
        <taxon>Fungi</taxon>
        <taxon>Dikarya</taxon>
        <taxon>Basidiomycota</taxon>
        <taxon>Pucciniomycotina</taxon>
        <taxon>Microbotryomycetes</taxon>
        <taxon>Sporidiobolales</taxon>
        <taxon>Sporidiobolaceae</taxon>
        <taxon>Rhodotorula</taxon>
    </lineage>
</organism>
<accession>A0AAV5GEF3</accession>
<evidence type="ECO:0000313" key="3">
    <source>
        <dbReference type="EMBL" id="GJN88016.1"/>
    </source>
</evidence>
<keyword evidence="2" id="KW-0732">Signal</keyword>
<feature type="compositionally biased region" description="Basic and acidic residues" evidence="1">
    <location>
        <begin position="257"/>
        <end position="274"/>
    </location>
</feature>
<name>A0AAV5GEF3_9BASI</name>
<dbReference type="EMBL" id="BQKY01000002">
    <property type="protein sequence ID" value="GJN88016.1"/>
    <property type="molecule type" value="Genomic_DNA"/>
</dbReference>
<evidence type="ECO:0000256" key="1">
    <source>
        <dbReference type="SAM" id="MobiDB-lite"/>
    </source>
</evidence>
<feature type="chain" id="PRO_5043562740" evidence="2">
    <location>
        <begin position="25"/>
        <end position="305"/>
    </location>
</feature>
<keyword evidence="4" id="KW-1185">Reference proteome</keyword>
<reference evidence="3 4" key="1">
    <citation type="submission" date="2021-12" db="EMBL/GenBank/DDBJ databases">
        <title>High titer production of polyol ester of fatty acids by Rhodotorula paludigena BS15 towards product separation-free biomass refinery.</title>
        <authorList>
            <person name="Mano J."/>
            <person name="Ono H."/>
            <person name="Tanaka T."/>
            <person name="Naito K."/>
            <person name="Sushida H."/>
            <person name="Ike M."/>
            <person name="Tokuyasu K."/>
            <person name="Kitaoka M."/>
        </authorList>
    </citation>
    <scope>NUCLEOTIDE SEQUENCE [LARGE SCALE GENOMIC DNA]</scope>
    <source>
        <strain evidence="3 4">BS15</strain>
    </source>
</reference>
<evidence type="ECO:0000256" key="2">
    <source>
        <dbReference type="SAM" id="SignalP"/>
    </source>
</evidence>
<comment type="caution">
    <text evidence="3">The sequence shown here is derived from an EMBL/GenBank/DDBJ whole genome shotgun (WGS) entry which is preliminary data.</text>
</comment>
<proteinExistence type="predicted"/>
<gene>
    <name evidence="3" type="ORF">Rhopal_000972-T1</name>
</gene>
<feature type="region of interest" description="Disordered" evidence="1">
    <location>
        <begin position="257"/>
        <end position="285"/>
    </location>
</feature>
<feature type="signal peptide" evidence="2">
    <location>
        <begin position="1"/>
        <end position="24"/>
    </location>
</feature>
<sequence>MSCTATPFFGVFVKATSLVLTADAWRTVRPAVLALDLLESRQRGGTLASSSSVTSFASLPPEVLQVVREQLGAIALANQEDSFVRNFHCPPNSGWRCPRGRRYTTTHFEECDRCCEWFEDDGGFQSLWPQLTLTFQRVEAFLGDFGLCLAQTSAYTTEGFLFGDSAAAAGIALPLHLEGGSLKHPRLPVYEHYGEGEQHEVFSFSPELLDQLSKHGYRFRRLFALFPLEMADISVYKPYLPSCDKSLSLEAAVKEAAEVKQEETEKSDTEEAKPRATTMASQVPNAPTTLREPRWIVWMTTYDSW</sequence>
<dbReference type="Proteomes" id="UP001342314">
    <property type="component" value="Unassembled WGS sequence"/>
</dbReference>